<dbReference type="EMBL" id="CP032101">
    <property type="protein sequence ID" value="AXX86641.1"/>
    <property type="molecule type" value="Genomic_DNA"/>
</dbReference>
<reference evidence="5" key="1">
    <citation type="submission" date="2017-09" db="EMBL/GenBank/DDBJ databases">
        <title>Arcobacter canalis sp. nov., a new species isolated from a water canal contaminated with urban sewage.</title>
        <authorList>
            <person name="Perez-Cataluna A."/>
            <person name="Salas-Masso N."/>
            <person name="Figueras M.J."/>
        </authorList>
    </citation>
    <scope>NUCLEOTIDE SEQUENCE [LARGE SCALE GENOMIC DNA]</scope>
    <source>
        <strain evidence="5">CECT 7727</strain>
    </source>
</reference>
<feature type="transmembrane region" description="Helical" evidence="1">
    <location>
        <begin position="315"/>
        <end position="335"/>
    </location>
</feature>
<dbReference type="InterPro" id="IPR002656">
    <property type="entry name" value="Acyl_transf_3_dom"/>
</dbReference>
<feature type="transmembrane region" description="Helical" evidence="1">
    <location>
        <begin position="95"/>
        <end position="116"/>
    </location>
</feature>
<protein>
    <submittedName>
        <fullName evidence="3">Putative peptidoglycan/LOS O-acetylase, OafA/YrhL family</fullName>
    </submittedName>
</protein>
<dbReference type="InterPro" id="IPR050879">
    <property type="entry name" value="Acyltransferase_3"/>
</dbReference>
<keyword evidence="1" id="KW-0812">Transmembrane</keyword>
<feature type="transmembrane region" description="Helical" evidence="1">
    <location>
        <begin position="172"/>
        <end position="192"/>
    </location>
</feature>
<evidence type="ECO:0000256" key="1">
    <source>
        <dbReference type="SAM" id="Phobius"/>
    </source>
</evidence>
<evidence type="ECO:0000313" key="5">
    <source>
        <dbReference type="Proteomes" id="UP000224740"/>
    </source>
</evidence>
<dbReference type="PANTHER" id="PTHR23028">
    <property type="entry name" value="ACETYLTRANSFERASE"/>
    <property type="match status" value="1"/>
</dbReference>
<feature type="domain" description="Acyltransferase 3" evidence="2">
    <location>
        <begin position="10"/>
        <end position="336"/>
    </location>
</feature>
<evidence type="ECO:0000259" key="2">
    <source>
        <dbReference type="Pfam" id="PF01757"/>
    </source>
</evidence>
<evidence type="ECO:0000313" key="6">
    <source>
        <dbReference type="Proteomes" id="UP000264693"/>
    </source>
</evidence>
<dbReference type="Pfam" id="PF01757">
    <property type="entry name" value="Acyl_transf_3"/>
    <property type="match status" value="1"/>
</dbReference>
<feature type="transmembrane region" description="Helical" evidence="1">
    <location>
        <begin position="285"/>
        <end position="309"/>
    </location>
</feature>
<dbReference type="GO" id="GO:0016747">
    <property type="term" value="F:acyltransferase activity, transferring groups other than amino-acyl groups"/>
    <property type="evidence" value="ECO:0007669"/>
    <property type="project" value="InterPro"/>
</dbReference>
<name>A0A347TJ63_9BACT</name>
<keyword evidence="5" id="KW-1185">Reference proteome</keyword>
<feature type="transmembrane region" description="Helical" evidence="1">
    <location>
        <begin position="255"/>
        <end position="273"/>
    </location>
</feature>
<dbReference type="RefSeq" id="WP_099311660.1">
    <property type="nucleotide sequence ID" value="NZ_CP032101.1"/>
</dbReference>
<gene>
    <name evidence="3" type="ORF">AMRN_0889</name>
    <name evidence="4" type="ORF">CPH92_10440</name>
</gene>
<proteinExistence type="predicted"/>
<feature type="transmembrane region" description="Helical" evidence="1">
    <location>
        <begin position="233"/>
        <end position="249"/>
    </location>
</feature>
<accession>A0A347TJ63</accession>
<dbReference type="AlphaFoldDB" id="A0A347TJ63"/>
<dbReference type="PANTHER" id="PTHR23028:SF134">
    <property type="entry name" value="PUTATIVE (AFU_ORTHOLOGUE AFUA_4G08520)-RELATED"/>
    <property type="match status" value="1"/>
</dbReference>
<feature type="transmembrane region" description="Helical" evidence="1">
    <location>
        <begin position="16"/>
        <end position="38"/>
    </location>
</feature>
<feature type="transmembrane region" description="Helical" evidence="1">
    <location>
        <begin position="136"/>
        <end position="165"/>
    </location>
</feature>
<dbReference type="KEGG" id="amar:AMRN_0889"/>
<evidence type="ECO:0000313" key="4">
    <source>
        <dbReference type="EMBL" id="PHO14686.1"/>
    </source>
</evidence>
<reference evidence="3 6" key="3">
    <citation type="submission" date="2018-08" db="EMBL/GenBank/DDBJ databases">
        <title>Complete genome of the Arcobacter marinus type strain JCM 15502.</title>
        <authorList>
            <person name="Miller W.G."/>
            <person name="Yee E."/>
            <person name="Huynh S."/>
            <person name="Parker C.T."/>
        </authorList>
    </citation>
    <scope>NUCLEOTIDE SEQUENCE [LARGE SCALE GENOMIC DNA]</scope>
    <source>
        <strain evidence="3 6">JCM 15502</strain>
    </source>
</reference>
<keyword evidence="1" id="KW-1133">Transmembrane helix</keyword>
<dbReference type="Proteomes" id="UP000264693">
    <property type="component" value="Chromosome"/>
</dbReference>
<dbReference type="Proteomes" id="UP000224740">
    <property type="component" value="Unassembled WGS sequence"/>
</dbReference>
<reference evidence="4" key="2">
    <citation type="submission" date="2017-09" db="EMBL/GenBank/DDBJ databases">
        <authorList>
            <person name="Perez-Cataluna A."/>
            <person name="Figueras M.J."/>
            <person name="Salas-Masso N."/>
        </authorList>
    </citation>
    <scope>NUCLEOTIDE SEQUENCE</scope>
    <source>
        <strain evidence="4">CECT 7727</strain>
    </source>
</reference>
<dbReference type="EMBL" id="NXAO01000048">
    <property type="protein sequence ID" value="PHO14686.1"/>
    <property type="molecule type" value="Genomic_DNA"/>
</dbReference>
<evidence type="ECO:0000313" key="3">
    <source>
        <dbReference type="EMBL" id="AXX86641.1"/>
    </source>
</evidence>
<organism evidence="3 6">
    <name type="scientific">Malaciobacter marinus</name>
    <dbReference type="NCBI Taxonomy" id="505249"/>
    <lineage>
        <taxon>Bacteria</taxon>
        <taxon>Pseudomonadati</taxon>
        <taxon>Campylobacterota</taxon>
        <taxon>Epsilonproteobacteria</taxon>
        <taxon>Campylobacterales</taxon>
        <taxon>Arcobacteraceae</taxon>
        <taxon>Malaciobacter</taxon>
    </lineage>
</organism>
<feature type="transmembrane region" description="Helical" evidence="1">
    <location>
        <begin position="50"/>
        <end position="74"/>
    </location>
</feature>
<sequence length="351" mass="40978">MVKDGQRIYFCDELRGFAAFIVMLAHFTVGFNALNGYLYNPKEGEIFPSWFINLLPIDGAFGVAIFFLISGFVIPLSLSNRTSIKFIQARVIRIYPLYIISALISVLFIYIFNLYVGDFSDTFEIYLKSVTLFRDWIGGVAIDGVVWTLEIEMKFYLYVALFLFVLRRYPEYFVLAPAVVTIVCILLFKFDINYPLLGLSINTIIYNLGYITYMNIGVVLFLLYKNKFSIKKSIIIITFLFFVSLFFLYERYNVNFLVIKLYVLAFIIFIYLFKFRSDKKGIFSGFWANISYPLYAVHSTVGFSLLSFFTYKIRINIFVSLFLVIIIVIFLSWILHKYVELPSLKKSQKIK</sequence>
<feature type="transmembrane region" description="Helical" evidence="1">
    <location>
        <begin position="204"/>
        <end position="224"/>
    </location>
</feature>
<keyword evidence="1" id="KW-0472">Membrane</keyword>